<dbReference type="Proteomes" id="UP000037460">
    <property type="component" value="Unassembled WGS sequence"/>
</dbReference>
<accession>A0A0M0K6I9</accession>
<keyword evidence="2" id="KW-1185">Reference proteome</keyword>
<reference evidence="2" key="1">
    <citation type="journal article" date="2015" name="PLoS Genet.">
        <title>Genome Sequence and Transcriptome Analyses of Chrysochromulina tobin: Metabolic Tools for Enhanced Algal Fitness in the Prominent Order Prymnesiales (Haptophyceae).</title>
        <authorList>
            <person name="Hovde B.T."/>
            <person name="Deodato C.R."/>
            <person name="Hunsperger H.M."/>
            <person name="Ryken S.A."/>
            <person name="Yost W."/>
            <person name="Jha R.K."/>
            <person name="Patterson J."/>
            <person name="Monnat R.J. Jr."/>
            <person name="Barlow S.B."/>
            <person name="Starkenburg S.R."/>
            <person name="Cattolico R.A."/>
        </authorList>
    </citation>
    <scope>NUCLEOTIDE SEQUENCE</scope>
    <source>
        <strain evidence="2">CCMP291</strain>
    </source>
</reference>
<sequence length="349" mass="37605">MEFPFDAQVVANTVANPSVECLASAKTLQGGATVSYHFDPSVESVQVLLKSEGMPLNARIELIQGPDNNREVIELYTDDGSDRPFFCFLETPGYGSVVRILNTGPIAFPITASVVPHAVLRPGAYRSAHVGGDVVVGGMDPEANRTPRMQRPLLQLLLALAAGGARGQLVPPSPPVLIISPPSMSEEELRARHVKHVNLTLTGFTLILEREERAWAPRLGIDLGATAEWLAREVVGSAEQPHSWLATVAPYLSPEHVERVSNSMLRLHLVGIDGTGWYPAFDVRFTDAVSIGAPFWATENNLTANPPYANLTLDVSVPRVSVLSNLVGGFVSVSELRARSHSLQLVLSG</sequence>
<protein>
    <submittedName>
        <fullName evidence="1">Uncharacterized protein</fullName>
    </submittedName>
</protein>
<proteinExistence type="predicted"/>
<organism evidence="1 2">
    <name type="scientific">Chrysochromulina tobinii</name>
    <dbReference type="NCBI Taxonomy" id="1460289"/>
    <lineage>
        <taxon>Eukaryota</taxon>
        <taxon>Haptista</taxon>
        <taxon>Haptophyta</taxon>
        <taxon>Prymnesiophyceae</taxon>
        <taxon>Prymnesiales</taxon>
        <taxon>Chrysochromulinaceae</taxon>
        <taxon>Chrysochromulina</taxon>
    </lineage>
</organism>
<dbReference type="InterPro" id="IPR057491">
    <property type="entry name" value="DiatomPyrShell"/>
</dbReference>
<feature type="non-terminal residue" evidence="1">
    <location>
        <position position="349"/>
    </location>
</feature>
<evidence type="ECO:0000313" key="1">
    <source>
        <dbReference type="EMBL" id="KOO34466.1"/>
    </source>
</evidence>
<name>A0A0M0K6I9_9EUKA</name>
<comment type="caution">
    <text evidence="1">The sequence shown here is derived from an EMBL/GenBank/DDBJ whole genome shotgun (WGS) entry which is preliminary data.</text>
</comment>
<dbReference type="Pfam" id="PF25192">
    <property type="entry name" value="DiatomPyrShell"/>
    <property type="match status" value="1"/>
</dbReference>
<evidence type="ECO:0000313" key="2">
    <source>
        <dbReference type="Proteomes" id="UP000037460"/>
    </source>
</evidence>
<dbReference type="AlphaFoldDB" id="A0A0M0K6I9"/>
<gene>
    <name evidence="1" type="ORF">Ctob_014112</name>
</gene>
<dbReference type="EMBL" id="JWZX01001211">
    <property type="protein sequence ID" value="KOO34466.1"/>
    <property type="molecule type" value="Genomic_DNA"/>
</dbReference>